<dbReference type="GeneID" id="87015427"/>
<protein>
    <submittedName>
        <fullName evidence="2">Uncharacterized protein</fullName>
    </submittedName>
</protein>
<feature type="compositionally biased region" description="Basic and acidic residues" evidence="1">
    <location>
        <begin position="24"/>
        <end position="33"/>
    </location>
</feature>
<reference evidence="2" key="1">
    <citation type="submission" date="2023-02" db="EMBL/GenBank/DDBJ databases">
        <title>Genome sequence of Microbacterium liquefaciens B1075.</title>
        <authorList>
            <person name="Cao J."/>
            <person name="Li X."/>
        </authorList>
    </citation>
    <scope>NUCLEOTIDE SEQUENCE</scope>
    <source>
        <strain evidence="2">B1075</strain>
    </source>
</reference>
<organism evidence="2 3">
    <name type="scientific">Microbacterium maritypicum</name>
    <name type="common">Microbacterium liquefaciens</name>
    <dbReference type="NCBI Taxonomy" id="33918"/>
    <lineage>
        <taxon>Bacteria</taxon>
        <taxon>Bacillati</taxon>
        <taxon>Actinomycetota</taxon>
        <taxon>Actinomycetes</taxon>
        <taxon>Micrococcales</taxon>
        <taxon>Microbacteriaceae</taxon>
        <taxon>Microbacterium</taxon>
    </lineage>
</organism>
<accession>A0AAJ5VDY0</accession>
<evidence type="ECO:0000313" key="3">
    <source>
        <dbReference type="Proteomes" id="UP001214756"/>
    </source>
</evidence>
<feature type="compositionally biased region" description="Acidic residues" evidence="1">
    <location>
        <begin position="53"/>
        <end position="62"/>
    </location>
</feature>
<sequence>MSNPIIPPVPPVPHDDDAPNVPTREVDGERVLDPDVDDALVDSAEADRLAAGADDDGDDTDV</sequence>
<dbReference type="RefSeq" id="WP_017830336.1">
    <property type="nucleotide sequence ID" value="NZ_CBDRLE010000001.1"/>
</dbReference>
<dbReference type="AlphaFoldDB" id="A0AAJ5VDY0"/>
<feature type="region of interest" description="Disordered" evidence="1">
    <location>
        <begin position="43"/>
        <end position="62"/>
    </location>
</feature>
<name>A0AAJ5VDY0_MICMQ</name>
<gene>
    <name evidence="2" type="ORF">PWF71_07005</name>
</gene>
<evidence type="ECO:0000256" key="1">
    <source>
        <dbReference type="SAM" id="MobiDB-lite"/>
    </source>
</evidence>
<feature type="compositionally biased region" description="Pro residues" evidence="1">
    <location>
        <begin position="1"/>
        <end position="12"/>
    </location>
</feature>
<feature type="region of interest" description="Disordered" evidence="1">
    <location>
        <begin position="1"/>
        <end position="37"/>
    </location>
</feature>
<proteinExistence type="predicted"/>
<dbReference type="Proteomes" id="UP001214756">
    <property type="component" value="Chromosome"/>
</dbReference>
<evidence type="ECO:0000313" key="2">
    <source>
        <dbReference type="EMBL" id="WEF22416.1"/>
    </source>
</evidence>
<dbReference type="EMBL" id="CP118606">
    <property type="protein sequence ID" value="WEF22416.1"/>
    <property type="molecule type" value="Genomic_DNA"/>
</dbReference>